<gene>
    <name evidence="1" type="ORF">SAMN02745136_00815</name>
</gene>
<name>A0A1M6M2Z8_9FIRM</name>
<evidence type="ECO:0000313" key="2">
    <source>
        <dbReference type="Proteomes" id="UP000184386"/>
    </source>
</evidence>
<reference evidence="1 2" key="1">
    <citation type="submission" date="2016-11" db="EMBL/GenBank/DDBJ databases">
        <authorList>
            <person name="Jaros S."/>
            <person name="Januszkiewicz K."/>
            <person name="Wedrychowicz H."/>
        </authorList>
    </citation>
    <scope>NUCLEOTIDE SEQUENCE [LARGE SCALE GENOMIC DNA]</scope>
    <source>
        <strain evidence="1 2">DSM 15929</strain>
    </source>
</reference>
<dbReference type="Proteomes" id="UP000184386">
    <property type="component" value="Unassembled WGS sequence"/>
</dbReference>
<evidence type="ECO:0000313" key="1">
    <source>
        <dbReference type="EMBL" id="SHJ77703.1"/>
    </source>
</evidence>
<keyword evidence="2" id="KW-1185">Reference proteome</keyword>
<dbReference type="RefSeq" id="WP_073273209.1">
    <property type="nucleotide sequence ID" value="NZ_FRAC01000007.1"/>
</dbReference>
<dbReference type="STRING" id="1121322.SAMN02745136_00815"/>
<dbReference type="AlphaFoldDB" id="A0A1M6M2Z8"/>
<accession>A0A1M6M2Z8</accession>
<proteinExistence type="predicted"/>
<protein>
    <submittedName>
        <fullName evidence="1">Uncharacterized protein</fullName>
    </submittedName>
</protein>
<organism evidence="1 2">
    <name type="scientific">Anaerocolumna jejuensis DSM 15929</name>
    <dbReference type="NCBI Taxonomy" id="1121322"/>
    <lineage>
        <taxon>Bacteria</taxon>
        <taxon>Bacillati</taxon>
        <taxon>Bacillota</taxon>
        <taxon>Clostridia</taxon>
        <taxon>Lachnospirales</taxon>
        <taxon>Lachnospiraceae</taxon>
        <taxon>Anaerocolumna</taxon>
    </lineage>
</organism>
<dbReference type="EMBL" id="FRAC01000007">
    <property type="protein sequence ID" value="SHJ77703.1"/>
    <property type="molecule type" value="Genomic_DNA"/>
</dbReference>
<sequence>MLFDKEGRTIRLIELLPEYPRYKGSKFQFFNKIARSPLVKKYQAAFYPNNNLWLSYYAI</sequence>